<dbReference type="Proteomes" id="UP000886335">
    <property type="component" value="Unassembled WGS sequence"/>
</dbReference>
<dbReference type="InterPro" id="IPR008927">
    <property type="entry name" value="6-PGluconate_DH-like_C_sf"/>
</dbReference>
<dbReference type="Pfam" id="PF20463">
    <property type="entry name" value="PDH_C"/>
    <property type="match status" value="1"/>
</dbReference>
<dbReference type="GO" id="GO:0070403">
    <property type="term" value="F:NAD+ binding"/>
    <property type="evidence" value="ECO:0007669"/>
    <property type="project" value="InterPro"/>
</dbReference>
<dbReference type="SUPFAM" id="SSF51735">
    <property type="entry name" value="NAD(P)-binding Rossmann-fold domains"/>
    <property type="match status" value="1"/>
</dbReference>
<dbReference type="InterPro" id="IPR046826">
    <property type="entry name" value="PDH_N"/>
</dbReference>
<evidence type="ECO:0000256" key="1">
    <source>
        <dbReference type="ARBA" id="ARBA00023002"/>
    </source>
</evidence>
<dbReference type="AlphaFoldDB" id="A0A831WW57"/>
<dbReference type="PANTHER" id="PTHR21363">
    <property type="entry name" value="PREPHENATE DEHYDROGENASE"/>
    <property type="match status" value="1"/>
</dbReference>
<dbReference type="PANTHER" id="PTHR21363:SF0">
    <property type="entry name" value="PREPHENATE DEHYDROGENASE [NADP(+)]"/>
    <property type="match status" value="1"/>
</dbReference>
<feature type="domain" description="Prephenate/arogenate dehydrogenase" evidence="2">
    <location>
        <begin position="7"/>
        <end position="288"/>
    </location>
</feature>
<evidence type="ECO:0000259" key="2">
    <source>
        <dbReference type="PROSITE" id="PS51176"/>
    </source>
</evidence>
<dbReference type="InterPro" id="IPR050812">
    <property type="entry name" value="Preph/Arog_dehydrog"/>
</dbReference>
<dbReference type="EMBL" id="DSBW01000218">
    <property type="protein sequence ID" value="HED31914.1"/>
    <property type="molecule type" value="Genomic_DNA"/>
</dbReference>
<dbReference type="InterPro" id="IPR036291">
    <property type="entry name" value="NAD(P)-bd_dom_sf"/>
</dbReference>
<comment type="caution">
    <text evidence="3">The sequence shown here is derived from an EMBL/GenBank/DDBJ whole genome shotgun (WGS) entry which is preliminary data.</text>
</comment>
<dbReference type="Gene3D" id="3.40.50.720">
    <property type="entry name" value="NAD(P)-binding Rossmann-like Domain"/>
    <property type="match status" value="1"/>
</dbReference>
<organism evidence="3">
    <name type="scientific">Prosthecochloris aestuarii</name>
    <dbReference type="NCBI Taxonomy" id="1102"/>
    <lineage>
        <taxon>Bacteria</taxon>
        <taxon>Pseudomonadati</taxon>
        <taxon>Chlorobiota</taxon>
        <taxon>Chlorobiia</taxon>
        <taxon>Chlorobiales</taxon>
        <taxon>Chlorobiaceae</taxon>
        <taxon>Prosthecochloris</taxon>
    </lineage>
</organism>
<keyword evidence="1" id="KW-0560">Oxidoreductase</keyword>
<gene>
    <name evidence="3" type="ORF">ENN50_09620</name>
</gene>
<proteinExistence type="predicted"/>
<evidence type="ECO:0000313" key="3">
    <source>
        <dbReference type="EMBL" id="HED31914.1"/>
    </source>
</evidence>
<reference evidence="3" key="1">
    <citation type="journal article" date="2020" name="mSystems">
        <title>Genome- and Community-Level Interaction Insights into Carbon Utilization and Element Cycling Functions of Hydrothermarchaeota in Hydrothermal Sediment.</title>
        <authorList>
            <person name="Zhou Z."/>
            <person name="Liu Y."/>
            <person name="Xu W."/>
            <person name="Pan J."/>
            <person name="Luo Z.H."/>
            <person name="Li M."/>
        </authorList>
    </citation>
    <scope>NUCLEOTIDE SEQUENCE [LARGE SCALE GENOMIC DNA]</scope>
    <source>
        <strain evidence="3">SpSt-1181</strain>
    </source>
</reference>
<name>A0A831WW57_PROAE</name>
<dbReference type="PROSITE" id="PS51176">
    <property type="entry name" value="PDH_ADH"/>
    <property type="match status" value="1"/>
</dbReference>
<dbReference type="Gene3D" id="1.10.3660.10">
    <property type="entry name" value="6-phosphogluconate dehydrogenase C-terminal like domain"/>
    <property type="match status" value="1"/>
</dbReference>
<dbReference type="SUPFAM" id="SSF48179">
    <property type="entry name" value="6-phosphogluconate dehydrogenase C-terminal domain-like"/>
    <property type="match status" value="1"/>
</dbReference>
<dbReference type="GO" id="GO:0004665">
    <property type="term" value="F:prephenate dehydrogenase (NADP+) activity"/>
    <property type="evidence" value="ECO:0007669"/>
    <property type="project" value="InterPro"/>
</dbReference>
<dbReference type="Pfam" id="PF02153">
    <property type="entry name" value="PDH_N"/>
    <property type="match status" value="1"/>
</dbReference>
<dbReference type="GO" id="GO:0008977">
    <property type="term" value="F:prephenate dehydrogenase (NAD+) activity"/>
    <property type="evidence" value="ECO:0007669"/>
    <property type="project" value="InterPro"/>
</dbReference>
<dbReference type="InterPro" id="IPR003099">
    <property type="entry name" value="Prephen_DH"/>
</dbReference>
<protein>
    <submittedName>
        <fullName evidence="3">Prephenate dehydrogenase/arogenate dehydrogenase family protein</fullName>
    </submittedName>
</protein>
<dbReference type="InterPro" id="IPR046825">
    <property type="entry name" value="PDH_C"/>
</dbReference>
<sequence length="288" mass="31600">MRSSSISSIAIVGLGLIGASLLQALRRAAQDAGMTIHFRGHDPAFDQKDVDRIGTLGLDCFEPDKQRLYDSDIIILAAPVHTNIWLLDEIATFAAPGTLVTDVSSTKQAIDRRASRLGIRFLGMHPIAGKERHGYQESCDSLFRNKTVIFCGSQGILEAADAKAFMELVSLAGGNVSVMGPEEHDRAVACVSHLPQLLSTALINHCCNDIPVSGPGFATLTRLAASPWHIWKDIIETNREHIGEELRAFGNELIALADDVEHKRMETIRNRFDSANTLHELLNRRNSQ</sequence>
<accession>A0A831WW57</accession>
<dbReference type="GO" id="GO:0006571">
    <property type="term" value="P:tyrosine biosynthetic process"/>
    <property type="evidence" value="ECO:0007669"/>
    <property type="project" value="InterPro"/>
</dbReference>